<evidence type="ECO:0000313" key="1">
    <source>
        <dbReference type="EMBL" id="KKL64821.1"/>
    </source>
</evidence>
<name>A0A0F9EF20_9ZZZZ</name>
<sequence length="113" mass="12818">MRIVKDFKIEESFPPSNKYISWDLVVIFAKMPDLLSTIKSKFGDTAYVKFTSKDYPESRGIVTEDEDFEGALDAYSTDGRYMSIAINTVTKDQMIMVAGGLNSIKEIEQELKD</sequence>
<reference evidence="1" key="1">
    <citation type="journal article" date="2015" name="Nature">
        <title>Complex archaea that bridge the gap between prokaryotes and eukaryotes.</title>
        <authorList>
            <person name="Spang A."/>
            <person name="Saw J.H."/>
            <person name="Jorgensen S.L."/>
            <person name="Zaremba-Niedzwiedzka K."/>
            <person name="Martijn J."/>
            <person name="Lind A.E."/>
            <person name="van Eijk R."/>
            <person name="Schleper C."/>
            <person name="Guy L."/>
            <person name="Ettema T.J."/>
        </authorList>
    </citation>
    <scope>NUCLEOTIDE SEQUENCE</scope>
</reference>
<dbReference type="AlphaFoldDB" id="A0A0F9EF20"/>
<dbReference type="EMBL" id="LAZR01027730">
    <property type="protein sequence ID" value="KKL64821.1"/>
    <property type="molecule type" value="Genomic_DNA"/>
</dbReference>
<comment type="caution">
    <text evidence="1">The sequence shown here is derived from an EMBL/GenBank/DDBJ whole genome shotgun (WGS) entry which is preliminary data.</text>
</comment>
<proteinExistence type="predicted"/>
<protein>
    <submittedName>
        <fullName evidence="1">Uncharacterized protein</fullName>
    </submittedName>
</protein>
<organism evidence="1">
    <name type="scientific">marine sediment metagenome</name>
    <dbReference type="NCBI Taxonomy" id="412755"/>
    <lineage>
        <taxon>unclassified sequences</taxon>
        <taxon>metagenomes</taxon>
        <taxon>ecological metagenomes</taxon>
    </lineage>
</organism>
<accession>A0A0F9EF20</accession>
<gene>
    <name evidence="1" type="ORF">LCGC14_2161150</name>
</gene>